<dbReference type="Proteomes" id="UP001180453">
    <property type="component" value="Unassembled WGS sequence"/>
</dbReference>
<evidence type="ECO:0000313" key="2">
    <source>
        <dbReference type="Proteomes" id="UP001180453"/>
    </source>
</evidence>
<dbReference type="PANTHER" id="PTHR11203">
    <property type="entry name" value="CLEAVAGE AND POLYADENYLATION SPECIFICITY FACTOR FAMILY MEMBER"/>
    <property type="match status" value="1"/>
</dbReference>
<dbReference type="NCBIfam" id="TIGR04122">
    <property type="entry name" value="Xnuc_lig_assoc"/>
    <property type="match status" value="1"/>
</dbReference>
<evidence type="ECO:0000313" key="1">
    <source>
        <dbReference type="EMBL" id="MDR7273037.1"/>
    </source>
</evidence>
<accession>A0ABU1YW17</accession>
<dbReference type="EMBL" id="JAVDXU010000007">
    <property type="protein sequence ID" value="MDR7273037.1"/>
    <property type="molecule type" value="Genomic_DNA"/>
</dbReference>
<dbReference type="InterPro" id="IPR026360">
    <property type="entry name" value="Xnuc_lig_assoc"/>
</dbReference>
<dbReference type="InterPro" id="IPR050698">
    <property type="entry name" value="MBL"/>
</dbReference>
<dbReference type="SUPFAM" id="SSF56281">
    <property type="entry name" value="Metallo-hydrolase/oxidoreductase"/>
    <property type="match status" value="1"/>
</dbReference>
<dbReference type="RefSeq" id="WP_310272986.1">
    <property type="nucleotide sequence ID" value="NZ_JAVDXU010000007.1"/>
</dbReference>
<proteinExistence type="predicted"/>
<reference evidence="1 2" key="1">
    <citation type="submission" date="2023-07" db="EMBL/GenBank/DDBJ databases">
        <title>Sorghum-associated microbial communities from plants grown in Nebraska, USA.</title>
        <authorList>
            <person name="Schachtman D."/>
        </authorList>
    </citation>
    <scope>NUCLEOTIDE SEQUENCE [LARGE SCALE GENOMIC DNA]</scope>
    <source>
        <strain evidence="1 2">BE314</strain>
    </source>
</reference>
<keyword evidence="2" id="KW-1185">Reference proteome</keyword>
<dbReference type="InterPro" id="IPR036866">
    <property type="entry name" value="RibonucZ/Hydroxyglut_hydro"/>
</dbReference>
<comment type="caution">
    <text evidence="1">The sequence shown here is derived from an EMBL/GenBank/DDBJ whole genome shotgun (WGS) entry which is preliminary data.</text>
</comment>
<dbReference type="Gene3D" id="3.60.15.10">
    <property type="entry name" value="Ribonuclease Z/Hydroxyacylglutathione hydrolase-like"/>
    <property type="match status" value="1"/>
</dbReference>
<organism evidence="1 2">
    <name type="scientific">Roseateles saccharophilus</name>
    <name type="common">Pseudomonas saccharophila</name>
    <dbReference type="NCBI Taxonomy" id="304"/>
    <lineage>
        <taxon>Bacteria</taxon>
        <taxon>Pseudomonadati</taxon>
        <taxon>Pseudomonadota</taxon>
        <taxon>Betaproteobacteria</taxon>
        <taxon>Burkholderiales</taxon>
        <taxon>Sphaerotilaceae</taxon>
        <taxon>Roseateles</taxon>
    </lineage>
</organism>
<protein>
    <submittedName>
        <fullName evidence="1">mRNA 3-end processing factor</fullName>
    </submittedName>
</protein>
<sequence length="346" mass="37465">MTALPAREDLIQRRPEGLYCPPGDFYIDPWRPVARAVITHAHADHCREGHGAYLAHRDAEGLMRSRVGPDMVFHGLAYGEPLQLGEVTISLHPAGHVLGSAQVRVEHRGEVWVVSGDYFVSGAGDANTTCAPFEPVRCDVFITEATFALPIYRWAPQTEVLAEMRAWWADCAAQGKHALLMGYSLGKAQRLVAGLATRDAPGPLLVHAAVARLNDTYRAAGIALPEVGTVTPETHFKALRGALVIAPPAVQNSRWAKALGPHSDAFASGWMRLRGARRRRSVDRGFVFSDHADWPGLLSAIRSTGAQRVIVTHGDEGALVRYLGELGLQAQTFATEYGDEGEGGEA</sequence>
<gene>
    <name evidence="1" type="ORF">J2X20_005722</name>
</gene>
<name>A0ABU1YW17_ROSSA</name>
<dbReference type="PANTHER" id="PTHR11203:SF49">
    <property type="entry name" value="BLL1145 PROTEIN"/>
    <property type="match status" value="1"/>
</dbReference>